<dbReference type="AlphaFoldDB" id="A0A6A6SY66"/>
<dbReference type="Proteomes" id="UP000799324">
    <property type="component" value="Unassembled WGS sequence"/>
</dbReference>
<keyword evidence="3" id="KW-1185">Reference proteome</keyword>
<feature type="signal peptide" evidence="1">
    <location>
        <begin position="1"/>
        <end position="21"/>
    </location>
</feature>
<keyword evidence="1" id="KW-0732">Signal</keyword>
<accession>A0A6A6SY66</accession>
<feature type="chain" id="PRO_5025633786" description="Secreted protein" evidence="1">
    <location>
        <begin position="22"/>
        <end position="81"/>
    </location>
</feature>
<gene>
    <name evidence="2" type="ORF">K491DRAFT_34916</name>
</gene>
<evidence type="ECO:0000313" key="3">
    <source>
        <dbReference type="Proteomes" id="UP000799324"/>
    </source>
</evidence>
<sequence length="81" mass="8928">MRLTYLGLAVYSLCLVSSTLCRSKCTRRLLRSIERTCVTGKYRAMVAVGVQISDIGVLGVRSSSVLSVAVRFEKLDLSRVD</sequence>
<evidence type="ECO:0000313" key="2">
    <source>
        <dbReference type="EMBL" id="KAF2652655.1"/>
    </source>
</evidence>
<name>A0A6A6SY66_9PLEO</name>
<organism evidence="2 3">
    <name type="scientific">Lophiostoma macrostomum CBS 122681</name>
    <dbReference type="NCBI Taxonomy" id="1314788"/>
    <lineage>
        <taxon>Eukaryota</taxon>
        <taxon>Fungi</taxon>
        <taxon>Dikarya</taxon>
        <taxon>Ascomycota</taxon>
        <taxon>Pezizomycotina</taxon>
        <taxon>Dothideomycetes</taxon>
        <taxon>Pleosporomycetidae</taxon>
        <taxon>Pleosporales</taxon>
        <taxon>Lophiostomataceae</taxon>
        <taxon>Lophiostoma</taxon>
    </lineage>
</organism>
<protein>
    <recommendedName>
        <fullName evidence="4">Secreted protein</fullName>
    </recommendedName>
</protein>
<proteinExistence type="predicted"/>
<evidence type="ECO:0008006" key="4">
    <source>
        <dbReference type="Google" id="ProtNLM"/>
    </source>
</evidence>
<evidence type="ECO:0000256" key="1">
    <source>
        <dbReference type="SAM" id="SignalP"/>
    </source>
</evidence>
<reference evidence="2" key="1">
    <citation type="journal article" date="2020" name="Stud. Mycol.">
        <title>101 Dothideomycetes genomes: a test case for predicting lifestyles and emergence of pathogens.</title>
        <authorList>
            <person name="Haridas S."/>
            <person name="Albert R."/>
            <person name="Binder M."/>
            <person name="Bloem J."/>
            <person name="Labutti K."/>
            <person name="Salamov A."/>
            <person name="Andreopoulos B."/>
            <person name="Baker S."/>
            <person name="Barry K."/>
            <person name="Bills G."/>
            <person name="Bluhm B."/>
            <person name="Cannon C."/>
            <person name="Castanera R."/>
            <person name="Culley D."/>
            <person name="Daum C."/>
            <person name="Ezra D."/>
            <person name="Gonzalez J."/>
            <person name="Henrissat B."/>
            <person name="Kuo A."/>
            <person name="Liang C."/>
            <person name="Lipzen A."/>
            <person name="Lutzoni F."/>
            <person name="Magnuson J."/>
            <person name="Mondo S."/>
            <person name="Nolan M."/>
            <person name="Ohm R."/>
            <person name="Pangilinan J."/>
            <person name="Park H.-J."/>
            <person name="Ramirez L."/>
            <person name="Alfaro M."/>
            <person name="Sun H."/>
            <person name="Tritt A."/>
            <person name="Yoshinaga Y."/>
            <person name="Zwiers L.-H."/>
            <person name="Turgeon B."/>
            <person name="Goodwin S."/>
            <person name="Spatafora J."/>
            <person name="Crous P."/>
            <person name="Grigoriev I."/>
        </authorList>
    </citation>
    <scope>NUCLEOTIDE SEQUENCE</scope>
    <source>
        <strain evidence="2">CBS 122681</strain>
    </source>
</reference>
<dbReference type="EMBL" id="MU004396">
    <property type="protein sequence ID" value="KAF2652655.1"/>
    <property type="molecule type" value="Genomic_DNA"/>
</dbReference>